<dbReference type="SUPFAM" id="SSF52540">
    <property type="entry name" value="P-loop containing nucleoside triphosphate hydrolases"/>
    <property type="match status" value="1"/>
</dbReference>
<feature type="region of interest" description="Disordered" evidence="10">
    <location>
        <begin position="704"/>
        <end position="745"/>
    </location>
</feature>
<evidence type="ECO:0000259" key="11">
    <source>
        <dbReference type="Pfam" id="PF13614"/>
    </source>
</evidence>
<dbReference type="PANTHER" id="PTHR32309:SF13">
    <property type="entry name" value="FERRIC ENTEROBACTIN TRANSPORT PROTEIN FEPE"/>
    <property type="match status" value="1"/>
</dbReference>
<evidence type="ECO:0000313" key="12">
    <source>
        <dbReference type="EMBL" id="MCP2729914.1"/>
    </source>
</evidence>
<keyword evidence="5" id="KW-0418">Kinase</keyword>
<dbReference type="EMBL" id="JAMZMM010000153">
    <property type="protein sequence ID" value="MCP2729914.1"/>
    <property type="molecule type" value="Genomic_DNA"/>
</dbReference>
<evidence type="ECO:0000256" key="9">
    <source>
        <dbReference type="SAM" id="Coils"/>
    </source>
</evidence>
<dbReference type="Proteomes" id="UP001204953">
    <property type="component" value="Unassembled WGS sequence"/>
</dbReference>
<comment type="caution">
    <text evidence="12">The sequence shown here is derived from an EMBL/GenBank/DDBJ whole genome shotgun (WGS) entry which is preliminary data.</text>
</comment>
<dbReference type="AlphaFoldDB" id="A0AAE3KN40"/>
<dbReference type="RefSeq" id="WP_254012688.1">
    <property type="nucleotide sequence ID" value="NZ_JAMZMM010000153.1"/>
</dbReference>
<dbReference type="GO" id="GO:0005886">
    <property type="term" value="C:plasma membrane"/>
    <property type="evidence" value="ECO:0007669"/>
    <property type="project" value="TreeGrafter"/>
</dbReference>
<name>A0AAE3KN40_9CYAN</name>
<dbReference type="PANTHER" id="PTHR32309">
    <property type="entry name" value="TYROSINE-PROTEIN KINASE"/>
    <property type="match status" value="1"/>
</dbReference>
<dbReference type="GO" id="GO:0004713">
    <property type="term" value="F:protein tyrosine kinase activity"/>
    <property type="evidence" value="ECO:0007669"/>
    <property type="project" value="TreeGrafter"/>
</dbReference>
<feature type="domain" description="AAA" evidence="11">
    <location>
        <begin position="526"/>
        <end position="646"/>
    </location>
</feature>
<comment type="catalytic activity">
    <reaction evidence="8">
        <text>L-tyrosyl-[protein] + ATP = O-phospho-L-tyrosyl-[protein] + ADP + H(+)</text>
        <dbReference type="Rhea" id="RHEA:10596"/>
        <dbReference type="Rhea" id="RHEA-COMP:10136"/>
        <dbReference type="Rhea" id="RHEA-COMP:20101"/>
        <dbReference type="ChEBI" id="CHEBI:15378"/>
        <dbReference type="ChEBI" id="CHEBI:30616"/>
        <dbReference type="ChEBI" id="CHEBI:46858"/>
        <dbReference type="ChEBI" id="CHEBI:61978"/>
        <dbReference type="ChEBI" id="CHEBI:456216"/>
        <dbReference type="EC" id="2.7.10.2"/>
    </reaction>
</comment>
<accession>A0AAE3KN40</accession>
<dbReference type="EC" id="2.7.10.2" evidence="2"/>
<feature type="compositionally biased region" description="Acidic residues" evidence="10">
    <location>
        <begin position="707"/>
        <end position="735"/>
    </location>
</feature>
<evidence type="ECO:0000256" key="4">
    <source>
        <dbReference type="ARBA" id="ARBA00022741"/>
    </source>
</evidence>
<comment type="similarity">
    <text evidence="1">Belongs to the CpsD/CapB family.</text>
</comment>
<dbReference type="Pfam" id="PF13614">
    <property type="entry name" value="AAA_31"/>
    <property type="match status" value="1"/>
</dbReference>
<gene>
    <name evidence="12" type="ORF">NJ959_15880</name>
</gene>
<evidence type="ECO:0000313" key="13">
    <source>
        <dbReference type="Proteomes" id="UP001204953"/>
    </source>
</evidence>
<evidence type="ECO:0000256" key="5">
    <source>
        <dbReference type="ARBA" id="ARBA00022777"/>
    </source>
</evidence>
<evidence type="ECO:0000256" key="3">
    <source>
        <dbReference type="ARBA" id="ARBA00022679"/>
    </source>
</evidence>
<evidence type="ECO:0000256" key="1">
    <source>
        <dbReference type="ARBA" id="ARBA00007316"/>
    </source>
</evidence>
<keyword evidence="9" id="KW-0175">Coiled coil</keyword>
<evidence type="ECO:0000256" key="7">
    <source>
        <dbReference type="ARBA" id="ARBA00023137"/>
    </source>
</evidence>
<feature type="coiled-coil region" evidence="9">
    <location>
        <begin position="331"/>
        <end position="396"/>
    </location>
</feature>
<keyword evidence="3" id="KW-0808">Transferase</keyword>
<dbReference type="InterPro" id="IPR005702">
    <property type="entry name" value="Wzc-like_C"/>
</dbReference>
<dbReference type="Gene3D" id="3.40.50.300">
    <property type="entry name" value="P-loop containing nucleotide triphosphate hydrolases"/>
    <property type="match status" value="1"/>
</dbReference>
<dbReference type="CDD" id="cd05387">
    <property type="entry name" value="BY-kinase"/>
    <property type="match status" value="1"/>
</dbReference>
<protein>
    <recommendedName>
        <fullName evidence="2">non-specific protein-tyrosine kinase</fullName>
        <ecNumber evidence="2">2.7.10.2</ecNumber>
    </recommendedName>
</protein>
<sequence length="745" mass="82344">MSPPIVKRFLISLDRHKIVGIGVFTLITAISGVVALIEPTRTPVSYQVLAELRISTPPRVFSETGQQIQQQGILITEEMLKSENVIKATAYTVGVNPQQIIKNLKVGLQGGEAPAKGKGGGPPSGVIIGYQDTEEGRAGKTVAVLMQKMIEHSRLINSKRLTTIIDSIQKRSTTAKAELKQAEEQLERLDRIGGAAFAISQDQSLPAEITGAQQQQRQLQQTLEGLDTQMASLEKRLGLTADEAYTSSALSADPIIQSLRSQIQQNDTQVEMLRSQGYLDAHPNVETLLQQQQTYSKMLAQRGAEVIGGNGLGEAFSPTKVRQDSNLDPTRMQMANQLVALQTQRETLKQQLEFTKRTEQKLQQQYKQIPTQRLERSRLEQQLKIKQEFYSKLQAQLIDAQAAEAEAVSNLFLVDDKLPQEQKVGGELKGVNSGIALGGGVVVALLVASGSILLLAILDSTLYSPQEIIQVLVQHDVQVLAELPVVISLDPDFGQTGIILKPDSPYLDLYERFRSKLRRGENKSIKVVAISSTIEGEGKTVSAYNLAIASAQAGKRTLLIEANLRSPSQARFLRVPTEPDARVEPLRYYSSINRCVKFASEIENLYIVPSPGPLRQAVAVIESSELQRLIADARSRFDFVVVDTPPLSRWDDARLLQPLTDGMILVTRPGTTQKSILDQAARELSEVEPSFLLGAIINGVEQSIPMEDFEDIDDDEYEEEDSFDDDELEEEEEEEKQIPTPAMRF</sequence>
<evidence type="ECO:0000256" key="8">
    <source>
        <dbReference type="ARBA" id="ARBA00051245"/>
    </source>
</evidence>
<keyword evidence="4" id="KW-0547">Nucleotide-binding</keyword>
<feature type="coiled-coil region" evidence="9">
    <location>
        <begin position="165"/>
        <end position="276"/>
    </location>
</feature>
<dbReference type="InterPro" id="IPR025669">
    <property type="entry name" value="AAA_dom"/>
</dbReference>
<dbReference type="InterPro" id="IPR050445">
    <property type="entry name" value="Bact_polysacc_biosynth/exp"/>
</dbReference>
<reference evidence="12" key="1">
    <citation type="submission" date="2022-06" db="EMBL/GenBank/DDBJ databases">
        <title>New cyanobacteria of genus Symplocastrum in benthos of Lake Baikal.</title>
        <authorList>
            <person name="Sorokovikova E."/>
            <person name="Tikhonova I."/>
            <person name="Krasnopeev A."/>
            <person name="Evseev P."/>
            <person name="Gladkikh A."/>
            <person name="Belykh O."/>
        </authorList>
    </citation>
    <scope>NUCLEOTIDE SEQUENCE</scope>
    <source>
        <strain evidence="12">BBK-W-15</strain>
    </source>
</reference>
<keyword evidence="6" id="KW-0067">ATP-binding</keyword>
<evidence type="ECO:0000256" key="6">
    <source>
        <dbReference type="ARBA" id="ARBA00022840"/>
    </source>
</evidence>
<organism evidence="12 13">
    <name type="scientific">Limnofasciculus baicalensis BBK-W-15</name>
    <dbReference type="NCBI Taxonomy" id="2699891"/>
    <lineage>
        <taxon>Bacteria</taxon>
        <taxon>Bacillati</taxon>
        <taxon>Cyanobacteriota</taxon>
        <taxon>Cyanophyceae</taxon>
        <taxon>Coleofasciculales</taxon>
        <taxon>Coleofasciculaceae</taxon>
        <taxon>Limnofasciculus</taxon>
        <taxon>Limnofasciculus baicalensis</taxon>
    </lineage>
</organism>
<keyword evidence="7" id="KW-0829">Tyrosine-protein kinase</keyword>
<evidence type="ECO:0000256" key="2">
    <source>
        <dbReference type="ARBA" id="ARBA00011903"/>
    </source>
</evidence>
<dbReference type="InterPro" id="IPR027417">
    <property type="entry name" value="P-loop_NTPase"/>
</dbReference>
<evidence type="ECO:0000256" key="10">
    <source>
        <dbReference type="SAM" id="MobiDB-lite"/>
    </source>
</evidence>
<keyword evidence="13" id="KW-1185">Reference proteome</keyword>
<proteinExistence type="inferred from homology"/>